<dbReference type="Proteomes" id="UP000035740">
    <property type="component" value="Unassembled WGS sequence"/>
</dbReference>
<evidence type="ECO:0000256" key="1">
    <source>
        <dbReference type="SAM" id="MobiDB-lite"/>
    </source>
</evidence>
<reference evidence="2 3" key="1">
    <citation type="journal article" date="2014" name="Nature">
        <title>The genome of the recently domesticated crop plant sugar beet (Beta vulgaris).</title>
        <authorList>
            <person name="Dohm J.C."/>
            <person name="Minoche A.E."/>
            <person name="Holtgrawe D."/>
            <person name="Capella-Gutierrez S."/>
            <person name="Zakrzewski F."/>
            <person name="Tafer H."/>
            <person name="Rupp O."/>
            <person name="Sorensen T.R."/>
            <person name="Stracke R."/>
            <person name="Reinhardt R."/>
            <person name="Goesmann A."/>
            <person name="Kraft T."/>
            <person name="Schulz B."/>
            <person name="Stadler P.F."/>
            <person name="Schmidt T."/>
            <person name="Gabaldon T."/>
            <person name="Lehrach H."/>
            <person name="Weisshaar B."/>
            <person name="Himmelbauer H."/>
        </authorList>
    </citation>
    <scope>NUCLEOTIDE SEQUENCE [LARGE SCALE GENOMIC DNA]</scope>
    <source>
        <tissue evidence="2">Taproot</tissue>
    </source>
</reference>
<dbReference type="AlphaFoldDB" id="A0A0J8BIR8"/>
<accession>A0A0J8BIR8</accession>
<feature type="region of interest" description="Disordered" evidence="1">
    <location>
        <begin position="1"/>
        <end position="49"/>
    </location>
</feature>
<gene>
    <name evidence="2" type="ORF">BVRB_034880</name>
</gene>
<dbReference type="EMBL" id="KQ106981">
    <property type="protein sequence ID" value="KMS65545.1"/>
    <property type="molecule type" value="Genomic_DNA"/>
</dbReference>
<sequence>GPAQRRGGREDFVAAKQRLESDREEQRLECGREDASRGETALAESVYNV</sequence>
<feature type="compositionally biased region" description="Basic and acidic residues" evidence="1">
    <location>
        <begin position="7"/>
        <end position="37"/>
    </location>
</feature>
<feature type="non-terminal residue" evidence="2">
    <location>
        <position position="49"/>
    </location>
</feature>
<evidence type="ECO:0000313" key="2">
    <source>
        <dbReference type="EMBL" id="KMS65545.1"/>
    </source>
</evidence>
<keyword evidence="3" id="KW-1185">Reference proteome</keyword>
<protein>
    <submittedName>
        <fullName evidence="2">Uncharacterized protein</fullName>
    </submittedName>
</protein>
<feature type="non-terminal residue" evidence="2">
    <location>
        <position position="1"/>
    </location>
</feature>
<proteinExistence type="predicted"/>
<evidence type="ECO:0000313" key="3">
    <source>
        <dbReference type="Proteomes" id="UP000035740"/>
    </source>
</evidence>
<organism evidence="2 3">
    <name type="scientific">Beta vulgaris subsp. vulgaris</name>
    <name type="common">Beet</name>
    <dbReference type="NCBI Taxonomy" id="3555"/>
    <lineage>
        <taxon>Eukaryota</taxon>
        <taxon>Viridiplantae</taxon>
        <taxon>Streptophyta</taxon>
        <taxon>Embryophyta</taxon>
        <taxon>Tracheophyta</taxon>
        <taxon>Spermatophyta</taxon>
        <taxon>Magnoliopsida</taxon>
        <taxon>eudicotyledons</taxon>
        <taxon>Gunneridae</taxon>
        <taxon>Pentapetalae</taxon>
        <taxon>Caryophyllales</taxon>
        <taxon>Chenopodiaceae</taxon>
        <taxon>Betoideae</taxon>
        <taxon>Beta</taxon>
    </lineage>
</organism>
<name>A0A0J8BIR8_BETVV</name>